<evidence type="ECO:0000259" key="13">
    <source>
        <dbReference type="PROSITE" id="PS50002"/>
    </source>
</evidence>
<feature type="compositionally biased region" description="Polar residues" evidence="12">
    <location>
        <begin position="752"/>
        <end position="771"/>
    </location>
</feature>
<comment type="function">
    <text evidence="1">Component of the ESCRT-0 complex which is the sorting receptor for ubiquitinated cargo proteins at the multivesicular body (MVB).</text>
</comment>
<dbReference type="RefSeq" id="XP_014565094.1">
    <property type="nucleotide sequence ID" value="XM_014709608.1"/>
</dbReference>
<dbReference type="Gene3D" id="2.30.30.40">
    <property type="entry name" value="SH3 Domains"/>
    <property type="match status" value="1"/>
</dbReference>
<feature type="compositionally biased region" description="Polar residues" evidence="12">
    <location>
        <begin position="378"/>
        <end position="404"/>
    </location>
</feature>
<keyword evidence="9" id="KW-0653">Protein transport</keyword>
<dbReference type="Gene3D" id="1.25.40.90">
    <property type="match status" value="1"/>
</dbReference>
<dbReference type="OrthoDB" id="10255964at2759"/>
<evidence type="ECO:0000256" key="2">
    <source>
        <dbReference type="ARBA" id="ARBA00004125"/>
    </source>
</evidence>
<dbReference type="HOGENOM" id="CLU_010104_1_1_1"/>
<keyword evidence="7" id="KW-0813">Transport</keyword>
<dbReference type="PROSITE" id="PS50002">
    <property type="entry name" value="SH3"/>
    <property type="match status" value="1"/>
</dbReference>
<dbReference type="GO" id="GO:0010008">
    <property type="term" value="C:endosome membrane"/>
    <property type="evidence" value="ECO:0007669"/>
    <property type="project" value="UniProtKB-SubCell"/>
</dbReference>
<dbReference type="eggNOG" id="KOG2199">
    <property type="taxonomic scope" value="Eukaryota"/>
</dbReference>
<keyword evidence="8" id="KW-0967">Endosome</keyword>
<dbReference type="GO" id="GO:0035091">
    <property type="term" value="F:phosphatidylinositol binding"/>
    <property type="evidence" value="ECO:0007669"/>
    <property type="project" value="InterPro"/>
</dbReference>
<accession>G7DW83</accession>
<feature type="compositionally biased region" description="Pro residues" evidence="12">
    <location>
        <begin position="585"/>
        <end position="595"/>
    </location>
</feature>
<dbReference type="CDD" id="cd11805">
    <property type="entry name" value="SH3_GRB2_like_C"/>
    <property type="match status" value="1"/>
</dbReference>
<dbReference type="InterPro" id="IPR004152">
    <property type="entry name" value="GAT_dom"/>
</dbReference>
<evidence type="ECO:0000256" key="10">
    <source>
        <dbReference type="ARBA" id="ARBA00023136"/>
    </source>
</evidence>
<dbReference type="SUPFAM" id="SSF50044">
    <property type="entry name" value="SH3-domain"/>
    <property type="match status" value="1"/>
</dbReference>
<evidence type="ECO:0000313" key="16">
    <source>
        <dbReference type="Proteomes" id="UP000009131"/>
    </source>
</evidence>
<dbReference type="PROSITE" id="PS50179">
    <property type="entry name" value="VHS"/>
    <property type="match status" value="1"/>
</dbReference>
<keyword evidence="16" id="KW-1185">Reference proteome</keyword>
<evidence type="ECO:0000313" key="15">
    <source>
        <dbReference type="EMBL" id="GAA94771.1"/>
    </source>
</evidence>
<dbReference type="SUPFAM" id="SSF89009">
    <property type="entry name" value="GAT-like domain"/>
    <property type="match status" value="1"/>
</dbReference>
<feature type="region of interest" description="Disordered" evidence="12">
    <location>
        <begin position="570"/>
        <end position="795"/>
    </location>
</feature>
<dbReference type="SMART" id="SM00288">
    <property type="entry name" value="VHS"/>
    <property type="match status" value="1"/>
</dbReference>
<feature type="domain" description="VHS" evidence="14">
    <location>
        <begin position="188"/>
        <end position="318"/>
    </location>
</feature>
<dbReference type="GO" id="GO:0043328">
    <property type="term" value="P:protein transport to vacuole involved in ubiquitin-dependent protein catabolic process via the multivesicular body sorting pathway"/>
    <property type="evidence" value="ECO:0007669"/>
    <property type="project" value="TreeGrafter"/>
</dbReference>
<dbReference type="InterPro" id="IPR008942">
    <property type="entry name" value="ENTH_VHS"/>
</dbReference>
<feature type="compositionally biased region" description="Basic and acidic residues" evidence="12">
    <location>
        <begin position="59"/>
        <end position="68"/>
    </location>
</feature>
<dbReference type="Pfam" id="PF00790">
    <property type="entry name" value="VHS"/>
    <property type="match status" value="1"/>
</dbReference>
<evidence type="ECO:0000256" key="8">
    <source>
        <dbReference type="ARBA" id="ARBA00022753"/>
    </source>
</evidence>
<evidence type="ECO:0000259" key="14">
    <source>
        <dbReference type="PROSITE" id="PS50179"/>
    </source>
</evidence>
<dbReference type="InterPro" id="IPR050670">
    <property type="entry name" value="STAM"/>
</dbReference>
<dbReference type="STRING" id="764103.G7DW83"/>
<reference evidence="15 16" key="1">
    <citation type="journal article" date="2011" name="J. Gen. Appl. Microbiol.">
        <title>Draft genome sequencing of the enigmatic basidiomycete Mixia osmundae.</title>
        <authorList>
            <person name="Nishida H."/>
            <person name="Nagatsuka Y."/>
            <person name="Sugiyama J."/>
        </authorList>
    </citation>
    <scope>NUCLEOTIDE SEQUENCE [LARGE SCALE GENOMIC DNA]</scope>
    <source>
        <strain evidence="16">CBS 9802 / IAM 14324 / JCM 22182 / KY 12970</strain>
    </source>
</reference>
<feature type="region of interest" description="Disordered" evidence="12">
    <location>
        <begin position="315"/>
        <end position="411"/>
    </location>
</feature>
<dbReference type="PRINTS" id="PR01887">
    <property type="entry name" value="SPECTRNALPHA"/>
</dbReference>
<dbReference type="InterPro" id="IPR002014">
    <property type="entry name" value="VHS_dom"/>
</dbReference>
<gene>
    <name evidence="15" type="primary">Mo01425</name>
    <name evidence="15" type="ORF">E5Q_01425</name>
</gene>
<protein>
    <recommendedName>
        <fullName evidence="4">Class E vacuolar protein-sorting machinery protein HSE1</fullName>
    </recommendedName>
    <alternativeName>
        <fullName evidence="5">Class E vacuolar protein-sorting machinery protein hse1</fullName>
    </alternativeName>
</protein>
<dbReference type="PROSITE" id="PS50330">
    <property type="entry name" value="UIM"/>
    <property type="match status" value="1"/>
</dbReference>
<dbReference type="PANTHER" id="PTHR45929:SF3">
    <property type="entry name" value="JAK PATHWAY SIGNAL TRANSDUCTION ADAPTOR MOLECULE"/>
    <property type="match status" value="1"/>
</dbReference>
<dbReference type="InterPro" id="IPR001452">
    <property type="entry name" value="SH3_domain"/>
</dbReference>
<organism evidence="15 16">
    <name type="scientific">Mixia osmundae (strain CBS 9802 / IAM 14324 / JCM 22182 / KY 12970)</name>
    <dbReference type="NCBI Taxonomy" id="764103"/>
    <lineage>
        <taxon>Eukaryota</taxon>
        <taxon>Fungi</taxon>
        <taxon>Dikarya</taxon>
        <taxon>Basidiomycota</taxon>
        <taxon>Pucciniomycotina</taxon>
        <taxon>Mixiomycetes</taxon>
        <taxon>Mixiales</taxon>
        <taxon>Mixiaceae</taxon>
        <taxon>Mixia</taxon>
    </lineage>
</organism>
<evidence type="ECO:0000256" key="9">
    <source>
        <dbReference type="ARBA" id="ARBA00022927"/>
    </source>
</evidence>
<reference evidence="15 16" key="2">
    <citation type="journal article" date="2012" name="Open Biol.">
        <title>Characteristics of nucleosomes and linker DNA regions on the genome of the basidiomycete Mixia osmundae revealed by mono- and dinucleosome mapping.</title>
        <authorList>
            <person name="Nishida H."/>
            <person name="Kondo S."/>
            <person name="Matsumoto T."/>
            <person name="Suzuki Y."/>
            <person name="Yoshikawa H."/>
            <person name="Taylor T.D."/>
            <person name="Sugiyama J."/>
        </authorList>
    </citation>
    <scope>NUCLEOTIDE SEQUENCE [LARGE SCALE GENOMIC DNA]</scope>
    <source>
        <strain evidence="16">CBS 9802 / IAM 14324 / JCM 22182 / KY 12970</strain>
    </source>
</reference>
<dbReference type="AlphaFoldDB" id="G7DW83"/>
<dbReference type="SMART" id="SM00326">
    <property type="entry name" value="SH3"/>
    <property type="match status" value="1"/>
</dbReference>
<dbReference type="Gene3D" id="1.20.5.1940">
    <property type="match status" value="1"/>
</dbReference>
<feature type="compositionally biased region" description="Low complexity" evidence="12">
    <location>
        <begin position="665"/>
        <end position="680"/>
    </location>
</feature>
<feature type="domain" description="SH3" evidence="13">
    <location>
        <begin position="410"/>
        <end position="469"/>
    </location>
</feature>
<proteinExistence type="inferred from homology"/>
<dbReference type="Pfam" id="PF00018">
    <property type="entry name" value="SH3_1"/>
    <property type="match status" value="1"/>
</dbReference>
<evidence type="ECO:0000256" key="4">
    <source>
        <dbReference type="ARBA" id="ARBA00017923"/>
    </source>
</evidence>
<dbReference type="GO" id="GO:0033565">
    <property type="term" value="C:ESCRT-0 complex"/>
    <property type="evidence" value="ECO:0007669"/>
    <property type="project" value="TreeGrafter"/>
</dbReference>
<keyword evidence="6 11" id="KW-0728">SH3 domain</keyword>
<keyword evidence="10" id="KW-0472">Membrane</keyword>
<dbReference type="CDD" id="cd16978">
    <property type="entry name" value="VHS_HSE1"/>
    <property type="match status" value="1"/>
</dbReference>
<feature type="compositionally biased region" description="Low complexity" evidence="12">
    <location>
        <begin position="570"/>
        <end position="584"/>
    </location>
</feature>
<evidence type="ECO:0000256" key="1">
    <source>
        <dbReference type="ARBA" id="ARBA00002654"/>
    </source>
</evidence>
<dbReference type="InterPro" id="IPR036028">
    <property type="entry name" value="SH3-like_dom_sf"/>
</dbReference>
<dbReference type="Proteomes" id="UP000009131">
    <property type="component" value="Unassembled WGS sequence"/>
</dbReference>
<evidence type="ECO:0000256" key="5">
    <source>
        <dbReference type="ARBA" id="ARBA00018978"/>
    </source>
</evidence>
<feature type="compositionally biased region" description="Low complexity" evidence="12">
    <location>
        <begin position="772"/>
        <end position="795"/>
    </location>
</feature>
<evidence type="ECO:0000256" key="3">
    <source>
        <dbReference type="ARBA" id="ARBA00009666"/>
    </source>
</evidence>
<dbReference type="SUPFAM" id="SSF48464">
    <property type="entry name" value="ENTH/VHS domain"/>
    <property type="match status" value="1"/>
</dbReference>
<evidence type="ECO:0000256" key="12">
    <source>
        <dbReference type="SAM" id="MobiDB-lite"/>
    </source>
</evidence>
<dbReference type="OMA" id="GLMEECY"/>
<dbReference type="EMBL" id="BABT02000047">
    <property type="protein sequence ID" value="GAA94771.1"/>
    <property type="molecule type" value="Genomic_DNA"/>
</dbReference>
<dbReference type="Pfam" id="PF03127">
    <property type="entry name" value="GAT"/>
    <property type="match status" value="1"/>
</dbReference>
<evidence type="ECO:0000256" key="11">
    <source>
        <dbReference type="PROSITE-ProRule" id="PRU00192"/>
    </source>
</evidence>
<dbReference type="GO" id="GO:0043130">
    <property type="term" value="F:ubiquitin binding"/>
    <property type="evidence" value="ECO:0007669"/>
    <property type="project" value="InterPro"/>
</dbReference>
<comment type="caution">
    <text evidence="15">The sequence shown here is derived from an EMBL/GenBank/DDBJ whole genome shotgun (WGS) entry which is preliminary data.</text>
</comment>
<feature type="compositionally biased region" description="Basic and acidic residues" evidence="12">
    <location>
        <begin position="323"/>
        <end position="342"/>
    </location>
</feature>
<dbReference type="InParanoid" id="G7DW83"/>
<name>G7DW83_MIXOS</name>
<comment type="subcellular location">
    <subcellularLocation>
        <location evidence="2">Endosome membrane</location>
        <topology evidence="2">Peripheral membrane protein</topology>
        <orientation evidence="2">Cytoplasmic side</orientation>
    </subcellularLocation>
</comment>
<evidence type="ECO:0000256" key="6">
    <source>
        <dbReference type="ARBA" id="ARBA00022443"/>
    </source>
</evidence>
<comment type="similarity">
    <text evidence="3">Belongs to the STAM family.</text>
</comment>
<dbReference type="PRINTS" id="PR00452">
    <property type="entry name" value="SH3DOMAIN"/>
</dbReference>
<dbReference type="PANTHER" id="PTHR45929">
    <property type="entry name" value="JAK PATHWAY SIGNAL TRANSDUCTION ADAPTOR MOLECULE"/>
    <property type="match status" value="1"/>
</dbReference>
<sequence>MHRRAARISMRYRHYGFALNRHGRKNDIGHAMGYNDFLQLIPPNSALSLHPLRASRSVSRHEEQRLERSTQVPCPKQERRKRSRIALVLERRQAKYAVKLEQKTEPHPDPTLFMSRPRGHKAQRMQTLLPRLDRQKLAISHHLDAAGSKQQQHASSRAAGQTTMFSRASAGGSAASSAGTYDDLVIRATDETLTQVNWDVLLTLWDKVNGDGEQGSRAVITALQKRLTHRSANVQLACLTVAESLVKNCGKPLHREVASKSFCDALKRLALDRTTHQQVKTKVAQVITSWTEEFKSDPQLGIVEDTQDALRAKGLMYRPPSPESEREPSNDDLKREEEELRKAIALSEQEARAPSAQPAPNSQRNGGYVLGPSHMPTFDSTGYQPQPSSSAQDPYANQTNSNAPATEIRTAPTRVRALYDFEPAQEGEMALKKGDIVRVLDSNYEEWWKGECRGRIGIFPISYVESLPEPTIDEVHREAEQEAALFAQSSNIDRLLNMLQTLGPDEDLGDNEELSDLYRDCLTLRPKIIKLIEKYNQKRMELLSVHDRFGTATATYDQMMKASMERYHPEAYGPPQAYAPGPSYSQPPQPQPQPQASPGNIAYASQPGYASPHHSPQQLAPHEQMQRMSLQPPAPQPIYSGQQSQQYHAEPGQIYRPPTGTEYAPEPYQSQPSYPQQQPEQQHEAPSRPHQQAPEQRQAIEYVPDTRYAADYGMPPVMHARGPSYEQTFARHQPRQSQGQPYDPHADPNAVQPWQQGAHQGQHAPTRQTSVASQASAPQAPPAQYYSQPGAPAYP</sequence>
<dbReference type="InterPro" id="IPR003903">
    <property type="entry name" value="UIM_dom"/>
</dbReference>
<evidence type="ECO:0000256" key="7">
    <source>
        <dbReference type="ARBA" id="ARBA00022448"/>
    </source>
</evidence>
<feature type="region of interest" description="Disordered" evidence="12">
    <location>
        <begin position="56"/>
        <end position="80"/>
    </location>
</feature>